<evidence type="ECO:0000256" key="1">
    <source>
        <dbReference type="PROSITE-ProRule" id="PRU00409"/>
    </source>
</evidence>
<dbReference type="EMBL" id="JAAGOB010000001">
    <property type="protein sequence ID" value="NED94091.1"/>
    <property type="molecule type" value="Genomic_DNA"/>
</dbReference>
<keyword evidence="1" id="KW-0067">ATP-binding</keyword>
<dbReference type="PROSITE" id="PS50975">
    <property type="entry name" value="ATP_GRASP"/>
    <property type="match status" value="1"/>
</dbReference>
<dbReference type="SUPFAM" id="SSF56059">
    <property type="entry name" value="Glutathione synthetase ATP-binding domain-like"/>
    <property type="match status" value="1"/>
</dbReference>
<dbReference type="Gene3D" id="3.30.470.20">
    <property type="entry name" value="ATP-grasp fold, B domain"/>
    <property type="match status" value="1"/>
</dbReference>
<evidence type="ECO:0000313" key="4">
    <source>
        <dbReference type="Proteomes" id="UP000469185"/>
    </source>
</evidence>
<organism evidence="3 4">
    <name type="scientific">Phytoactinopolyspora alkaliphila</name>
    <dbReference type="NCBI Taxonomy" id="1783498"/>
    <lineage>
        <taxon>Bacteria</taxon>
        <taxon>Bacillati</taxon>
        <taxon>Actinomycetota</taxon>
        <taxon>Actinomycetes</taxon>
        <taxon>Jiangellales</taxon>
        <taxon>Jiangellaceae</taxon>
        <taxon>Phytoactinopolyspora</taxon>
    </lineage>
</organism>
<keyword evidence="1" id="KW-0547">Nucleotide-binding</keyword>
<dbReference type="InterPro" id="IPR011761">
    <property type="entry name" value="ATP-grasp"/>
</dbReference>
<dbReference type="Proteomes" id="UP000469185">
    <property type="component" value="Unassembled WGS sequence"/>
</dbReference>
<dbReference type="GO" id="GO:0046872">
    <property type="term" value="F:metal ion binding"/>
    <property type="evidence" value="ECO:0007669"/>
    <property type="project" value="InterPro"/>
</dbReference>
<dbReference type="AlphaFoldDB" id="A0A6N9YGA9"/>
<feature type="domain" description="ATP-grasp" evidence="2">
    <location>
        <begin position="78"/>
        <end position="300"/>
    </location>
</feature>
<name>A0A6N9YGA9_9ACTN</name>
<evidence type="ECO:0000259" key="2">
    <source>
        <dbReference type="PROSITE" id="PS50975"/>
    </source>
</evidence>
<accession>A0A6N9YGA9</accession>
<dbReference type="RefSeq" id="WP_163815521.1">
    <property type="nucleotide sequence ID" value="NZ_JAAGOB010000001.1"/>
</dbReference>
<sequence length="331" mass="34698">MTLPSVEQFVGDAVPARCGLASALLEHAALRRGLEVRRFNRQIVLVRLGAAVVPFHGVNGPDTSETAQLMRTHRDTLYTLLTARGVPVPRWSVFTTEQRKPALSYARGLGWPVTVRPARASGDDGATADVTGATAFRDAWQASIEATRTGSSHTTAADAVLVREEIGGRRMQVFVVAGNVAAVTELVGVPPGQTRVFRHGSTTPAHGRLVNLAPPHQTAEDTARDGDAAAVRAVAVAAVQALPGMAYGTVDVIAPEPVRAGAAAGSPVVTYVDCSAVPVAQFPTDGEPCDVAGAILDHYLDSPRWASARATPHKTGTAGTERVEPLYLGRA</sequence>
<comment type="caution">
    <text evidence="3">The sequence shown here is derived from an EMBL/GenBank/DDBJ whole genome shotgun (WGS) entry which is preliminary data.</text>
</comment>
<proteinExistence type="predicted"/>
<protein>
    <recommendedName>
        <fullName evidence="2">ATP-grasp domain-containing protein</fullName>
    </recommendedName>
</protein>
<keyword evidence="4" id="KW-1185">Reference proteome</keyword>
<dbReference type="GO" id="GO:0005524">
    <property type="term" value="F:ATP binding"/>
    <property type="evidence" value="ECO:0007669"/>
    <property type="project" value="UniProtKB-UniRule"/>
</dbReference>
<gene>
    <name evidence="3" type="ORF">G1H11_02075</name>
</gene>
<reference evidence="3 4" key="1">
    <citation type="submission" date="2020-02" db="EMBL/GenBank/DDBJ databases">
        <authorList>
            <person name="Li X.-J."/>
            <person name="Feng X.-M."/>
        </authorList>
    </citation>
    <scope>NUCLEOTIDE SEQUENCE [LARGE SCALE GENOMIC DNA]</scope>
    <source>
        <strain evidence="3 4">CGMCC 4.7225</strain>
    </source>
</reference>
<evidence type="ECO:0000313" key="3">
    <source>
        <dbReference type="EMBL" id="NED94091.1"/>
    </source>
</evidence>